<feature type="chain" id="PRO_5040760963" description="Copper amine oxidase-like N-terminal domain-containing protein" evidence="2">
    <location>
        <begin position="24"/>
        <end position="314"/>
    </location>
</feature>
<proteinExistence type="predicted"/>
<name>A0A9W5YBT5_9FIRM</name>
<protein>
    <recommendedName>
        <fullName evidence="3">Copper amine oxidase-like N-terminal domain-containing protein</fullName>
    </recommendedName>
</protein>
<comment type="caution">
    <text evidence="4">The sequence shown here is derived from an EMBL/GenBank/DDBJ whole genome shotgun (WGS) entry which is preliminary data.</text>
</comment>
<dbReference type="InterPro" id="IPR012854">
    <property type="entry name" value="Cu_amine_oxidase-like_N"/>
</dbReference>
<dbReference type="AlphaFoldDB" id="A0A9W5YBT5"/>
<organism evidence="4 5">
    <name type="scientific">Vallitalea longa</name>
    <dbReference type="NCBI Taxonomy" id="2936439"/>
    <lineage>
        <taxon>Bacteria</taxon>
        <taxon>Bacillati</taxon>
        <taxon>Bacillota</taxon>
        <taxon>Clostridia</taxon>
        <taxon>Lachnospirales</taxon>
        <taxon>Vallitaleaceae</taxon>
        <taxon>Vallitalea</taxon>
    </lineage>
</organism>
<dbReference type="Pfam" id="PF07833">
    <property type="entry name" value="Cu_amine_oxidN1"/>
    <property type="match status" value="1"/>
</dbReference>
<feature type="compositionally biased region" description="Polar residues" evidence="1">
    <location>
        <begin position="125"/>
        <end position="141"/>
    </location>
</feature>
<evidence type="ECO:0000313" key="4">
    <source>
        <dbReference type="EMBL" id="GKX30597.1"/>
    </source>
</evidence>
<feature type="signal peptide" evidence="2">
    <location>
        <begin position="1"/>
        <end position="23"/>
    </location>
</feature>
<evidence type="ECO:0000256" key="2">
    <source>
        <dbReference type="SAM" id="SignalP"/>
    </source>
</evidence>
<feature type="region of interest" description="Disordered" evidence="1">
    <location>
        <begin position="100"/>
        <end position="147"/>
    </location>
</feature>
<dbReference type="SUPFAM" id="SSF55383">
    <property type="entry name" value="Copper amine oxidase, domain N"/>
    <property type="match status" value="1"/>
</dbReference>
<dbReference type="EMBL" id="BRLB01000010">
    <property type="protein sequence ID" value="GKX30597.1"/>
    <property type="molecule type" value="Genomic_DNA"/>
</dbReference>
<evidence type="ECO:0000256" key="1">
    <source>
        <dbReference type="SAM" id="MobiDB-lite"/>
    </source>
</evidence>
<evidence type="ECO:0000259" key="3">
    <source>
        <dbReference type="Pfam" id="PF07833"/>
    </source>
</evidence>
<keyword evidence="2" id="KW-0732">Signal</keyword>
<gene>
    <name evidence="4" type="ORF">SH1V18_30770</name>
</gene>
<keyword evidence="5" id="KW-1185">Reference proteome</keyword>
<accession>A0A9W5YBT5</accession>
<reference evidence="4" key="1">
    <citation type="submission" date="2022-06" db="EMBL/GenBank/DDBJ databases">
        <title>Vallitalea longa sp. nov., an anaerobic bacterium isolated from marine sediment.</title>
        <authorList>
            <person name="Hirano S."/>
            <person name="Terahara T."/>
            <person name="Mori K."/>
            <person name="Hamada M."/>
            <person name="Matsumoto R."/>
            <person name="Kobayashi T."/>
        </authorList>
    </citation>
    <scope>NUCLEOTIDE SEQUENCE</scope>
    <source>
        <strain evidence="4">SH18-1</strain>
    </source>
</reference>
<dbReference type="Proteomes" id="UP001144256">
    <property type="component" value="Unassembled WGS sequence"/>
</dbReference>
<feature type="compositionally biased region" description="Low complexity" evidence="1">
    <location>
        <begin position="108"/>
        <end position="117"/>
    </location>
</feature>
<evidence type="ECO:0000313" key="5">
    <source>
        <dbReference type="Proteomes" id="UP001144256"/>
    </source>
</evidence>
<dbReference type="RefSeq" id="WP_281816911.1">
    <property type="nucleotide sequence ID" value="NZ_BRLB01000010.1"/>
</dbReference>
<sequence length="314" mass="34887">MRKSIKVVLSLVLIFTLSTTLSASSLIRDITGKENKGITVKYNNQVQNLKDGNGSPVYPVIINGSTYLPVRAIADMLGADITWEGETKTIYITGNKDVDSAVPTDLPSTTNNNSSNSSKKETSKPQENTSSSQYPATSNAGTKDDPIEMRTSYTYNYTDGWENNVTNADYTVTITDVDPLTRDDIEDLGFQKPEENALYEYVMVTIKVDVNNATYEGENSYYLSNYLPQINNVETNEGNWVVGHWHFGFKGCLKDAVENVTTSGKYDMMKVHPNESKSYSAEGNVIVTVIKNSKNLLSIEDGDNSRDLAYFKLY</sequence>
<feature type="domain" description="Copper amine oxidase-like N-terminal" evidence="3">
    <location>
        <begin position="57"/>
        <end position="97"/>
    </location>
</feature>
<dbReference type="InterPro" id="IPR036582">
    <property type="entry name" value="Mao_N_sf"/>
</dbReference>